<dbReference type="GO" id="GO:0005524">
    <property type="term" value="F:ATP binding"/>
    <property type="evidence" value="ECO:0007669"/>
    <property type="project" value="UniProtKB-KW"/>
</dbReference>
<keyword evidence="4" id="KW-0808">Transferase</keyword>
<dbReference type="EC" id="2.7.13.3" evidence="2"/>
<evidence type="ECO:0000256" key="2">
    <source>
        <dbReference type="ARBA" id="ARBA00012438"/>
    </source>
</evidence>
<proteinExistence type="predicted"/>
<comment type="catalytic activity">
    <reaction evidence="1">
        <text>ATP + protein L-histidine = ADP + protein N-phospho-L-histidine.</text>
        <dbReference type="EC" id="2.7.13.3"/>
    </reaction>
</comment>
<dbReference type="GO" id="GO:0016020">
    <property type="term" value="C:membrane"/>
    <property type="evidence" value="ECO:0007669"/>
    <property type="project" value="InterPro"/>
</dbReference>
<evidence type="ECO:0000256" key="9">
    <source>
        <dbReference type="SAM" id="Phobius"/>
    </source>
</evidence>
<dbReference type="Gene3D" id="1.20.5.1930">
    <property type="match status" value="1"/>
</dbReference>
<gene>
    <name evidence="11" type="ORF">AVDCRST_MAG67-2400</name>
</gene>
<keyword evidence="7" id="KW-0067">ATP-binding</keyword>
<name>A0A6J4SUM4_9ACTN</name>
<evidence type="ECO:0000256" key="8">
    <source>
        <dbReference type="ARBA" id="ARBA00023012"/>
    </source>
</evidence>
<organism evidence="11">
    <name type="scientific">uncultured Solirubrobacteraceae bacterium</name>
    <dbReference type="NCBI Taxonomy" id="1162706"/>
    <lineage>
        <taxon>Bacteria</taxon>
        <taxon>Bacillati</taxon>
        <taxon>Actinomycetota</taxon>
        <taxon>Thermoleophilia</taxon>
        <taxon>Solirubrobacterales</taxon>
        <taxon>Solirubrobacteraceae</taxon>
        <taxon>environmental samples</taxon>
    </lineage>
</organism>
<dbReference type="Pfam" id="PF02518">
    <property type="entry name" value="HATPase_c"/>
    <property type="match status" value="1"/>
</dbReference>
<keyword evidence="9" id="KW-0812">Transmembrane</keyword>
<dbReference type="CDD" id="cd16917">
    <property type="entry name" value="HATPase_UhpB-NarQ-NarX-like"/>
    <property type="match status" value="1"/>
</dbReference>
<dbReference type="PANTHER" id="PTHR24421:SF10">
    <property type="entry name" value="NITRATE_NITRITE SENSOR PROTEIN NARQ"/>
    <property type="match status" value="1"/>
</dbReference>
<dbReference type="InterPro" id="IPR011712">
    <property type="entry name" value="Sig_transdc_His_kin_sub3_dim/P"/>
</dbReference>
<keyword evidence="8" id="KW-0902">Two-component regulatory system</keyword>
<dbReference type="InterPro" id="IPR036890">
    <property type="entry name" value="HATPase_C_sf"/>
</dbReference>
<evidence type="ECO:0000259" key="10">
    <source>
        <dbReference type="PROSITE" id="PS50109"/>
    </source>
</evidence>
<dbReference type="PANTHER" id="PTHR24421">
    <property type="entry name" value="NITRATE/NITRITE SENSOR PROTEIN NARX-RELATED"/>
    <property type="match status" value="1"/>
</dbReference>
<dbReference type="SMART" id="SM00387">
    <property type="entry name" value="HATPase_c"/>
    <property type="match status" value="1"/>
</dbReference>
<feature type="domain" description="Histidine kinase" evidence="10">
    <location>
        <begin position="135"/>
        <end position="324"/>
    </location>
</feature>
<keyword evidence="6" id="KW-0418">Kinase</keyword>
<evidence type="ECO:0000256" key="1">
    <source>
        <dbReference type="ARBA" id="ARBA00000085"/>
    </source>
</evidence>
<protein>
    <recommendedName>
        <fullName evidence="2">histidine kinase</fullName>
        <ecNumber evidence="2">2.7.13.3</ecNumber>
    </recommendedName>
</protein>
<dbReference type="InterPro" id="IPR005467">
    <property type="entry name" value="His_kinase_dom"/>
</dbReference>
<accession>A0A6J4SUM4</accession>
<sequence length="328" mass="35113">MRRTALLSQVLAVNTLLVVGTVFAASVAARLDLGEAAGTRQFLVLVAAILATLLANNFIMRRRFAPLESLTRTMECVDLTIPGMRAQHQDGESADITRLRQAFNLMLARLESERTGSATAVLRAQEAERARVARDLHDEVNQALAAVSLRLAATAEHAPPEFAEELAETQRLAGQAMQELLGLARELRPAALDDHGLLPALRTQVRLFGERWSIPAHFAADGTRPLLGEFEQLVVYRVVQEALSNIARHAQAKKVKVTVLGCNGTQVKVSISDDGVGLSPDRGRDGGSGLVGMRERALLAGGRLEVVPTPGGGTTVELTVRARGTGAS</sequence>
<evidence type="ECO:0000256" key="4">
    <source>
        <dbReference type="ARBA" id="ARBA00022679"/>
    </source>
</evidence>
<evidence type="ECO:0000256" key="5">
    <source>
        <dbReference type="ARBA" id="ARBA00022741"/>
    </source>
</evidence>
<evidence type="ECO:0000313" key="11">
    <source>
        <dbReference type="EMBL" id="CAA9505614.1"/>
    </source>
</evidence>
<keyword evidence="9" id="KW-0472">Membrane</keyword>
<keyword evidence="5" id="KW-0547">Nucleotide-binding</keyword>
<reference evidence="11" key="1">
    <citation type="submission" date="2020-02" db="EMBL/GenBank/DDBJ databases">
        <authorList>
            <person name="Meier V. D."/>
        </authorList>
    </citation>
    <scope>NUCLEOTIDE SEQUENCE</scope>
    <source>
        <strain evidence="11">AVDCRST_MAG67</strain>
    </source>
</reference>
<dbReference type="InterPro" id="IPR003594">
    <property type="entry name" value="HATPase_dom"/>
</dbReference>
<dbReference type="PROSITE" id="PS50109">
    <property type="entry name" value="HIS_KIN"/>
    <property type="match status" value="1"/>
</dbReference>
<dbReference type="SUPFAM" id="SSF55874">
    <property type="entry name" value="ATPase domain of HSP90 chaperone/DNA topoisomerase II/histidine kinase"/>
    <property type="match status" value="1"/>
</dbReference>
<dbReference type="EMBL" id="CADCVQ010000094">
    <property type="protein sequence ID" value="CAA9505614.1"/>
    <property type="molecule type" value="Genomic_DNA"/>
</dbReference>
<evidence type="ECO:0000256" key="6">
    <source>
        <dbReference type="ARBA" id="ARBA00022777"/>
    </source>
</evidence>
<dbReference type="GO" id="GO:0046983">
    <property type="term" value="F:protein dimerization activity"/>
    <property type="evidence" value="ECO:0007669"/>
    <property type="project" value="InterPro"/>
</dbReference>
<keyword evidence="3" id="KW-0597">Phosphoprotein</keyword>
<evidence type="ECO:0000256" key="3">
    <source>
        <dbReference type="ARBA" id="ARBA00022553"/>
    </source>
</evidence>
<dbReference type="GO" id="GO:0000155">
    <property type="term" value="F:phosphorelay sensor kinase activity"/>
    <property type="evidence" value="ECO:0007669"/>
    <property type="project" value="InterPro"/>
</dbReference>
<dbReference type="Gene3D" id="3.30.565.10">
    <property type="entry name" value="Histidine kinase-like ATPase, C-terminal domain"/>
    <property type="match status" value="1"/>
</dbReference>
<keyword evidence="9" id="KW-1133">Transmembrane helix</keyword>
<dbReference type="Pfam" id="PF07730">
    <property type="entry name" value="HisKA_3"/>
    <property type="match status" value="1"/>
</dbReference>
<dbReference type="InterPro" id="IPR050482">
    <property type="entry name" value="Sensor_HK_TwoCompSys"/>
</dbReference>
<dbReference type="AlphaFoldDB" id="A0A6J4SUM4"/>
<feature type="transmembrane region" description="Helical" evidence="9">
    <location>
        <begin position="40"/>
        <end position="59"/>
    </location>
</feature>
<evidence type="ECO:0000256" key="7">
    <source>
        <dbReference type="ARBA" id="ARBA00022840"/>
    </source>
</evidence>